<sequence>MINIRANPSESLDSLRNRASDSSRNRSSNARAPAHRCLPFSCQFKCSTGRHVRCSHTLLCRHDTLLVALLLFVASF</sequence>
<dbReference type="EMBL" id="JALNTZ010000010">
    <property type="protein sequence ID" value="KAJ3640086.1"/>
    <property type="molecule type" value="Genomic_DNA"/>
</dbReference>
<dbReference type="AlphaFoldDB" id="A0AA38M1L8"/>
<comment type="caution">
    <text evidence="2">The sequence shown here is derived from an EMBL/GenBank/DDBJ whole genome shotgun (WGS) entry which is preliminary data.</text>
</comment>
<evidence type="ECO:0000313" key="3">
    <source>
        <dbReference type="Proteomes" id="UP001168821"/>
    </source>
</evidence>
<feature type="region of interest" description="Disordered" evidence="1">
    <location>
        <begin position="1"/>
        <end position="32"/>
    </location>
</feature>
<organism evidence="2 3">
    <name type="scientific">Zophobas morio</name>
    <dbReference type="NCBI Taxonomy" id="2755281"/>
    <lineage>
        <taxon>Eukaryota</taxon>
        <taxon>Metazoa</taxon>
        <taxon>Ecdysozoa</taxon>
        <taxon>Arthropoda</taxon>
        <taxon>Hexapoda</taxon>
        <taxon>Insecta</taxon>
        <taxon>Pterygota</taxon>
        <taxon>Neoptera</taxon>
        <taxon>Endopterygota</taxon>
        <taxon>Coleoptera</taxon>
        <taxon>Polyphaga</taxon>
        <taxon>Cucujiformia</taxon>
        <taxon>Tenebrionidae</taxon>
        <taxon>Zophobas</taxon>
    </lineage>
</organism>
<name>A0AA38M1L8_9CUCU</name>
<accession>A0AA38M1L8</accession>
<gene>
    <name evidence="2" type="ORF">Zmor_003403</name>
</gene>
<proteinExistence type="predicted"/>
<evidence type="ECO:0000313" key="2">
    <source>
        <dbReference type="EMBL" id="KAJ3640086.1"/>
    </source>
</evidence>
<keyword evidence="3" id="KW-1185">Reference proteome</keyword>
<protein>
    <submittedName>
        <fullName evidence="2">Uncharacterized protein</fullName>
    </submittedName>
</protein>
<feature type="compositionally biased region" description="Polar residues" evidence="1">
    <location>
        <begin position="1"/>
        <end position="10"/>
    </location>
</feature>
<reference evidence="2" key="1">
    <citation type="journal article" date="2023" name="G3 (Bethesda)">
        <title>Whole genome assemblies of Zophobas morio and Tenebrio molitor.</title>
        <authorList>
            <person name="Kaur S."/>
            <person name="Stinson S.A."/>
            <person name="diCenzo G.C."/>
        </authorList>
    </citation>
    <scope>NUCLEOTIDE SEQUENCE</scope>
    <source>
        <strain evidence="2">QUZm001</strain>
    </source>
</reference>
<evidence type="ECO:0000256" key="1">
    <source>
        <dbReference type="SAM" id="MobiDB-lite"/>
    </source>
</evidence>
<feature type="compositionally biased region" description="Basic and acidic residues" evidence="1">
    <location>
        <begin position="13"/>
        <end position="24"/>
    </location>
</feature>
<dbReference type="Proteomes" id="UP001168821">
    <property type="component" value="Unassembled WGS sequence"/>
</dbReference>